<sequence>MPPAQPSVPPTPPPVPPAPPEAPAPSAPVTGRPRHGLVLGLAAASVVPAVVLGGPASASAGPQRNPAAAPAAEPTGASASAPAAPPTSASAASARLAVTADQQPACGDPEAAEFPIGTRIHGGPDTYASGGGYGTWFLDLTNTTSQTCRSIHPVLVLTDDDRKLTSDQIQLKFSERAHPDVEHRVTWERTDRDEHIGVFGGVGDDSFAGFTVPAGQTVTVQVRLGFTSDTSPGRITANAAIVQRKLPANGTSDGGASPEGGDGEWVGESDSYPFTVVEDGTGEDRDSDGTGNETDGTRNRTDETGNETDGTRNRPDGTGEVGAGRETDGTGKRTDGTGTGEDGTGKRTDGTGTGSDGTGKGTDGTGTGTGNDGTGNGNDTEGTGSRTDGTGEVGAGRETDGTGRESDGTGKEPGRPLDGLLPGGARLSPRPSGAATGTPRPVAPGRDPAGVPELARTGISVPVPQPVLTVSGFLIGGGALVLRSRRMRRARR</sequence>
<feature type="compositionally biased region" description="Low complexity" evidence="1">
    <location>
        <begin position="66"/>
        <end position="100"/>
    </location>
</feature>
<dbReference type="EMBL" id="VIWW01000001">
    <property type="protein sequence ID" value="TWG03330.1"/>
    <property type="molecule type" value="Genomic_DNA"/>
</dbReference>
<accession>A0A561UVE8</accession>
<gene>
    <name evidence="3" type="ORF">FHX80_111754</name>
</gene>
<proteinExistence type="predicted"/>
<feature type="compositionally biased region" description="Basic and acidic residues" evidence="1">
    <location>
        <begin position="395"/>
        <end position="415"/>
    </location>
</feature>
<protein>
    <recommendedName>
        <fullName evidence="5">LPXTG-motif cell wall-anchored protein</fullName>
    </recommendedName>
</protein>
<feature type="compositionally biased region" description="Gly residues" evidence="1">
    <location>
        <begin position="351"/>
        <end position="376"/>
    </location>
</feature>
<keyword evidence="2" id="KW-0472">Membrane</keyword>
<feature type="compositionally biased region" description="Basic and acidic residues" evidence="1">
    <location>
        <begin position="295"/>
        <end position="335"/>
    </location>
</feature>
<comment type="caution">
    <text evidence="3">The sequence shown here is derived from an EMBL/GenBank/DDBJ whole genome shotgun (WGS) entry which is preliminary data.</text>
</comment>
<dbReference type="AlphaFoldDB" id="A0A561UVE8"/>
<keyword evidence="2" id="KW-0812">Transmembrane</keyword>
<feature type="compositionally biased region" description="Low complexity" evidence="1">
    <location>
        <begin position="416"/>
        <end position="427"/>
    </location>
</feature>
<feature type="transmembrane region" description="Helical" evidence="2">
    <location>
        <begin position="463"/>
        <end position="482"/>
    </location>
</feature>
<dbReference type="Proteomes" id="UP000318186">
    <property type="component" value="Unassembled WGS sequence"/>
</dbReference>
<evidence type="ECO:0000256" key="1">
    <source>
        <dbReference type="SAM" id="MobiDB-lite"/>
    </source>
</evidence>
<evidence type="ECO:0008006" key="5">
    <source>
        <dbReference type="Google" id="ProtNLM"/>
    </source>
</evidence>
<name>A0A561UVE8_9ACTN</name>
<feature type="region of interest" description="Disordered" evidence="1">
    <location>
        <begin position="246"/>
        <end position="461"/>
    </location>
</feature>
<feature type="compositionally biased region" description="Pro residues" evidence="1">
    <location>
        <begin position="1"/>
        <end position="26"/>
    </location>
</feature>
<evidence type="ECO:0000256" key="2">
    <source>
        <dbReference type="SAM" id="Phobius"/>
    </source>
</evidence>
<evidence type="ECO:0000313" key="3">
    <source>
        <dbReference type="EMBL" id="TWG03330.1"/>
    </source>
</evidence>
<evidence type="ECO:0000313" key="4">
    <source>
        <dbReference type="Proteomes" id="UP000318186"/>
    </source>
</evidence>
<feature type="region of interest" description="Disordered" evidence="1">
    <location>
        <begin position="1"/>
        <end position="33"/>
    </location>
</feature>
<organism evidence="3 4">
    <name type="scientific">Streptomyces brevispora</name>
    <dbReference type="NCBI Taxonomy" id="887462"/>
    <lineage>
        <taxon>Bacteria</taxon>
        <taxon>Bacillati</taxon>
        <taxon>Actinomycetota</taxon>
        <taxon>Actinomycetes</taxon>
        <taxon>Kitasatosporales</taxon>
        <taxon>Streptomycetaceae</taxon>
        <taxon>Streptomyces</taxon>
    </lineage>
</organism>
<feature type="region of interest" description="Disordered" evidence="1">
    <location>
        <begin position="57"/>
        <end position="102"/>
    </location>
</feature>
<reference evidence="3 4" key="1">
    <citation type="submission" date="2019-06" db="EMBL/GenBank/DDBJ databases">
        <title>Sequencing the genomes of 1000 actinobacteria strains.</title>
        <authorList>
            <person name="Klenk H.-P."/>
        </authorList>
    </citation>
    <scope>NUCLEOTIDE SEQUENCE [LARGE SCALE GENOMIC DNA]</scope>
    <source>
        <strain evidence="3 4">DSM 42059</strain>
    </source>
</reference>
<keyword evidence="2" id="KW-1133">Transmembrane helix</keyword>